<accession>A0A6J6E8R1</accession>
<organism evidence="1">
    <name type="scientific">freshwater metagenome</name>
    <dbReference type="NCBI Taxonomy" id="449393"/>
    <lineage>
        <taxon>unclassified sequences</taxon>
        <taxon>metagenomes</taxon>
        <taxon>ecological metagenomes</taxon>
    </lineage>
</organism>
<dbReference type="EMBL" id="CAEZTG010000120">
    <property type="protein sequence ID" value="CAB4572226.1"/>
    <property type="molecule type" value="Genomic_DNA"/>
</dbReference>
<sequence>MGANASDSHDLPSNVDDLESLEKKLLVLLKRRLVTIQHGLHCVIGRDVRQVFDDWRIVHDDSATINHLGQLVQRLQSGVTTSLLNKFRRPLLCLCWQHRDDLVNIDFRVPDVKLRLVGENCHP</sequence>
<evidence type="ECO:0000313" key="1">
    <source>
        <dbReference type="EMBL" id="CAB4572226.1"/>
    </source>
</evidence>
<reference evidence="1" key="1">
    <citation type="submission" date="2020-05" db="EMBL/GenBank/DDBJ databases">
        <authorList>
            <person name="Chiriac C."/>
            <person name="Salcher M."/>
            <person name="Ghai R."/>
            <person name="Kavagutti S V."/>
        </authorList>
    </citation>
    <scope>NUCLEOTIDE SEQUENCE</scope>
</reference>
<protein>
    <submittedName>
        <fullName evidence="1">Unannotated protein</fullName>
    </submittedName>
</protein>
<dbReference type="AlphaFoldDB" id="A0A6J6E8R1"/>
<name>A0A6J6E8R1_9ZZZZ</name>
<proteinExistence type="predicted"/>
<gene>
    <name evidence="1" type="ORF">UFOPK1603_01242</name>
</gene>